<dbReference type="Proteomes" id="UP000274358">
    <property type="component" value="Unassembled WGS sequence"/>
</dbReference>
<dbReference type="SUPFAM" id="SSF159894">
    <property type="entry name" value="YgaC/TfoX-N like"/>
    <property type="match status" value="1"/>
</dbReference>
<organism evidence="2 3">
    <name type="scientific">Dyella choica</name>
    <dbReference type="NCBI Taxonomy" id="1927959"/>
    <lineage>
        <taxon>Bacteria</taxon>
        <taxon>Pseudomonadati</taxon>
        <taxon>Pseudomonadota</taxon>
        <taxon>Gammaproteobacteria</taxon>
        <taxon>Lysobacterales</taxon>
        <taxon>Rhodanobacteraceae</taxon>
        <taxon>Dyella</taxon>
    </lineage>
</organism>
<protein>
    <submittedName>
        <fullName evidence="2">TfoX family protein</fullName>
    </submittedName>
</protein>
<keyword evidence="3" id="KW-1185">Reference proteome</keyword>
<dbReference type="Gene3D" id="3.30.1460.30">
    <property type="entry name" value="YgaC/TfoX-N like chaperone"/>
    <property type="match status" value="1"/>
</dbReference>
<comment type="caution">
    <text evidence="2">The sequence shown here is derived from an EMBL/GenBank/DDBJ whole genome shotgun (WGS) entry which is preliminary data.</text>
</comment>
<dbReference type="AlphaFoldDB" id="A0A432M4P3"/>
<name>A0A432M4P3_9GAMM</name>
<dbReference type="EMBL" id="RYYV01000009">
    <property type="protein sequence ID" value="RUL74458.1"/>
    <property type="molecule type" value="Genomic_DNA"/>
</dbReference>
<evidence type="ECO:0000313" key="2">
    <source>
        <dbReference type="EMBL" id="RUL74458.1"/>
    </source>
</evidence>
<feature type="domain" description="TfoX N-terminal" evidence="1">
    <location>
        <begin position="19"/>
        <end position="93"/>
    </location>
</feature>
<dbReference type="Pfam" id="PF04993">
    <property type="entry name" value="TfoX_N"/>
    <property type="match status" value="1"/>
</dbReference>
<dbReference type="RefSeq" id="WP_126685259.1">
    <property type="nucleotide sequence ID" value="NZ_RYYV01000009.1"/>
</dbReference>
<proteinExistence type="predicted"/>
<dbReference type="OrthoDB" id="8687154at2"/>
<evidence type="ECO:0000259" key="1">
    <source>
        <dbReference type="Pfam" id="PF04993"/>
    </source>
</evidence>
<sequence length="114" mass="12522">MATTQDFVDYVAEQIGLGDRLTHKKMFGEYALYVDGKVVAFVCDNSLFVKPSAAATKLAPKLPRRPPYPGAKDYPVADELLDESDLIRQLILETAALMPVPKPKKSASSPKARK</sequence>
<accession>A0A432M4P3</accession>
<dbReference type="InterPro" id="IPR007076">
    <property type="entry name" value="TfoX_N"/>
</dbReference>
<evidence type="ECO:0000313" key="3">
    <source>
        <dbReference type="Proteomes" id="UP000274358"/>
    </source>
</evidence>
<gene>
    <name evidence="2" type="ORF">EKH80_13310</name>
</gene>
<reference evidence="2 3" key="1">
    <citation type="submission" date="2018-12" db="EMBL/GenBank/DDBJ databases">
        <title>Dyella dinghuensis sp. nov. DHOA06 and Dyella choica sp. nov. 4M-K27, isolated from forest soil.</title>
        <authorList>
            <person name="Qiu L.-H."/>
            <person name="Gao Z.-H."/>
        </authorList>
    </citation>
    <scope>NUCLEOTIDE SEQUENCE [LARGE SCALE GENOMIC DNA]</scope>
    <source>
        <strain evidence="2 3">4M-K27</strain>
    </source>
</reference>